<comment type="caution">
    <text evidence="2">The sequence shown here is derived from an EMBL/GenBank/DDBJ whole genome shotgun (WGS) entry which is preliminary data.</text>
</comment>
<dbReference type="Pfam" id="PF22516">
    <property type="entry name" value="PreP_C"/>
    <property type="match status" value="1"/>
</dbReference>
<dbReference type="RefSeq" id="WP_285065358.1">
    <property type="nucleotide sequence ID" value="NZ_JASOOE010000003.1"/>
</dbReference>
<feature type="domain" description="Peptidase M16C associated" evidence="1">
    <location>
        <begin position="455"/>
        <end position="704"/>
    </location>
</feature>
<reference evidence="2" key="1">
    <citation type="submission" date="2023-05" db="EMBL/GenBank/DDBJ databases">
        <title>Cataloging the Phylogenetic Diversity of Human Bladder Bacteria.</title>
        <authorList>
            <person name="Du J."/>
        </authorList>
    </citation>
    <scope>NUCLEOTIDE SEQUENCE</scope>
    <source>
        <strain evidence="2">UMB1231</strain>
    </source>
</reference>
<dbReference type="Pfam" id="PF08367">
    <property type="entry name" value="M16C_assoc"/>
    <property type="match status" value="1"/>
</dbReference>
<sequence length="964" mass="109467">MTFSLIDQHYLIDLDCQGYLYEHQETGALVFYIKNDDPNKAFTIGFKTPPYSDNGICHIIEHSVLNGSVKYPSKEPFVELIKGSLNTFVNAMTFDDKTIYPVASTNEADFKNLMSVYLDAVFEPNFRTDPQVLAQEGWHYHLESAEDNLIYKGVVFNEMKGALASAEQQLNRKINQALYPNTIYAFESGGTPAAIPSLTQEEFVDFHKKYYHPSNSLTMLYGDLNLEQSFDLLGEYFDRYEKQSEKVDLRIKLADQSVKEVVSDYSIAGKDDPQNKDYLSLAWHVSQAEDVIELATLEVLEQILLGNQEAPLKKALLDSGLVGDVIGGLDFSGYVQSFSVTGKYAEAENMPAFKELVYKVLSDLVIQKIDPELIEAALNRFDFFIKERAISESNPRGVIYAISSYQTWLYGQSPYSVFESSLLLEEIRQRAKEGYLEAFIQEKFLNNSHRVEVILNANPGKSDREEEEVFQKLQDYKASLTKDQIQELVANTQSLIERQASPDKPEDLLKIPTLTKEDLSTSVQETPLKKSSIAFGQSSYQVDLYTAGIDYLTYFWDLSDLDWDFYSDLSFLASLMTQLSTKNYSTSELRKQIDIYTGGISAGLRVYQDENGRPLPYFTLQAKGLKIYRQYLIDLMSEVMLTSVIEDKNQLLKVINQSISRFQMTINYQANALALNRALSQFHPVKKLQEAIAGIDYYNYLKNLKIQLEGKEWRKVIERLQDVYLQLLNKKRFSYLFLGPASDQEDIEGQIEKSLQEIKSLELATAVNYPCGESLNEAFVTAQDVNYVALASKTPDSNDFTGANHVLANELNYGYLWNEVRVKGGAYGAGFQDNRFGQIGFYSYRDPNIERTLAIYKATPDYVANLNLSQEALLKDIIGTISQLEAPKSPIDRAYSALALALSGRDWEDLRQLKKEIINCQLDDLKSLYNALNTSLKEARTVVIGNDPAIHATKDHFDVIRDLY</sequence>
<dbReference type="InterPro" id="IPR007863">
    <property type="entry name" value="Peptidase_M16_C"/>
</dbReference>
<protein>
    <submittedName>
        <fullName evidence="2">Insulinase family protein</fullName>
    </submittedName>
</protein>
<dbReference type="PANTHER" id="PTHR43016">
    <property type="entry name" value="PRESEQUENCE PROTEASE"/>
    <property type="match status" value="1"/>
</dbReference>
<proteinExistence type="predicted"/>
<dbReference type="InterPro" id="IPR011249">
    <property type="entry name" value="Metalloenz_LuxS/M16"/>
</dbReference>
<dbReference type="Proteomes" id="UP001229251">
    <property type="component" value="Unassembled WGS sequence"/>
</dbReference>
<dbReference type="GO" id="GO:0016485">
    <property type="term" value="P:protein processing"/>
    <property type="evidence" value="ECO:0007669"/>
    <property type="project" value="TreeGrafter"/>
</dbReference>
<organism evidence="2 3">
    <name type="scientific">Facklamia hominis</name>
    <dbReference type="NCBI Taxonomy" id="178214"/>
    <lineage>
        <taxon>Bacteria</taxon>
        <taxon>Bacillati</taxon>
        <taxon>Bacillota</taxon>
        <taxon>Bacilli</taxon>
        <taxon>Lactobacillales</taxon>
        <taxon>Aerococcaceae</taxon>
        <taxon>Facklamia</taxon>
    </lineage>
</organism>
<dbReference type="EMBL" id="JASOOE010000003">
    <property type="protein sequence ID" value="MDK7186707.1"/>
    <property type="molecule type" value="Genomic_DNA"/>
</dbReference>
<dbReference type="FunFam" id="3.30.830.10:FF:000034">
    <property type="entry name" value="presequence protease 1, chloroplastic/mitochondrial"/>
    <property type="match status" value="1"/>
</dbReference>
<dbReference type="GO" id="GO:0046872">
    <property type="term" value="F:metal ion binding"/>
    <property type="evidence" value="ECO:0007669"/>
    <property type="project" value="InterPro"/>
</dbReference>
<gene>
    <name evidence="2" type="ORF">QP433_01785</name>
</gene>
<dbReference type="Gene3D" id="3.30.830.10">
    <property type="entry name" value="Metalloenzyme, LuxS/M16 peptidase-like"/>
    <property type="match status" value="4"/>
</dbReference>
<evidence type="ECO:0000313" key="3">
    <source>
        <dbReference type="Proteomes" id="UP001229251"/>
    </source>
</evidence>
<dbReference type="SMART" id="SM01264">
    <property type="entry name" value="M16C_associated"/>
    <property type="match status" value="1"/>
</dbReference>
<name>A0AAJ1Q4I0_9LACT</name>
<dbReference type="Pfam" id="PF05193">
    <property type="entry name" value="Peptidase_M16_C"/>
    <property type="match status" value="1"/>
</dbReference>
<dbReference type="AlphaFoldDB" id="A0AAJ1Q4I0"/>
<evidence type="ECO:0000259" key="1">
    <source>
        <dbReference type="SMART" id="SM01264"/>
    </source>
</evidence>
<dbReference type="Pfam" id="PF00675">
    <property type="entry name" value="Peptidase_M16"/>
    <property type="match status" value="1"/>
</dbReference>
<evidence type="ECO:0000313" key="2">
    <source>
        <dbReference type="EMBL" id="MDK7186707.1"/>
    </source>
</evidence>
<dbReference type="PANTHER" id="PTHR43016:SF13">
    <property type="entry name" value="PRESEQUENCE PROTEASE, MITOCHONDRIAL"/>
    <property type="match status" value="1"/>
</dbReference>
<dbReference type="SUPFAM" id="SSF63411">
    <property type="entry name" value="LuxS/MPP-like metallohydrolase"/>
    <property type="match status" value="4"/>
</dbReference>
<accession>A0AAJ1Q4I0</accession>
<dbReference type="InterPro" id="IPR013578">
    <property type="entry name" value="Peptidase_M16C_assoc"/>
</dbReference>
<dbReference type="InterPro" id="IPR055130">
    <property type="entry name" value="PreP_C"/>
</dbReference>
<dbReference type="InterPro" id="IPR011765">
    <property type="entry name" value="Pept_M16_N"/>
</dbReference>
<dbReference type="GO" id="GO:0004222">
    <property type="term" value="F:metalloendopeptidase activity"/>
    <property type="evidence" value="ECO:0007669"/>
    <property type="project" value="TreeGrafter"/>
</dbReference>